<feature type="region of interest" description="Disordered" evidence="1">
    <location>
        <begin position="1"/>
        <end position="343"/>
    </location>
</feature>
<dbReference type="Proteomes" id="UP000799772">
    <property type="component" value="Unassembled WGS sequence"/>
</dbReference>
<accession>A0A9P4MAM5</accession>
<protein>
    <recommendedName>
        <fullName evidence="2">DUF8035 domain-containing protein</fullName>
    </recommendedName>
</protein>
<feature type="compositionally biased region" description="Basic and acidic residues" evidence="1">
    <location>
        <begin position="572"/>
        <end position="590"/>
    </location>
</feature>
<feature type="compositionally biased region" description="Basic and acidic residues" evidence="1">
    <location>
        <begin position="254"/>
        <end position="269"/>
    </location>
</feature>
<keyword evidence="4" id="KW-1185">Reference proteome</keyword>
<feature type="compositionally biased region" description="Basic and acidic residues" evidence="1">
    <location>
        <begin position="124"/>
        <end position="232"/>
    </location>
</feature>
<dbReference type="InterPro" id="IPR058348">
    <property type="entry name" value="DUF8035"/>
</dbReference>
<comment type="caution">
    <text evidence="3">The sequence shown here is derived from an EMBL/GenBank/DDBJ whole genome shotgun (WGS) entry which is preliminary data.</text>
</comment>
<feature type="compositionally biased region" description="Pro residues" evidence="1">
    <location>
        <begin position="322"/>
        <end position="333"/>
    </location>
</feature>
<feature type="compositionally biased region" description="Basic and acidic residues" evidence="1">
    <location>
        <begin position="277"/>
        <end position="287"/>
    </location>
</feature>
<feature type="compositionally biased region" description="Pro residues" evidence="1">
    <location>
        <begin position="293"/>
        <end position="305"/>
    </location>
</feature>
<feature type="compositionally biased region" description="Basic and acidic residues" evidence="1">
    <location>
        <begin position="385"/>
        <end position="402"/>
    </location>
</feature>
<dbReference type="Pfam" id="PF26118">
    <property type="entry name" value="DUF8035"/>
    <property type="match status" value="1"/>
</dbReference>
<feature type="domain" description="DUF8035" evidence="2">
    <location>
        <begin position="605"/>
        <end position="659"/>
    </location>
</feature>
<feature type="region of interest" description="Disordered" evidence="1">
    <location>
        <begin position="543"/>
        <end position="603"/>
    </location>
</feature>
<feature type="compositionally biased region" description="Basic and acidic residues" evidence="1">
    <location>
        <begin position="86"/>
        <end position="101"/>
    </location>
</feature>
<organism evidence="3 4">
    <name type="scientific">Rhizodiscina lignyota</name>
    <dbReference type="NCBI Taxonomy" id="1504668"/>
    <lineage>
        <taxon>Eukaryota</taxon>
        <taxon>Fungi</taxon>
        <taxon>Dikarya</taxon>
        <taxon>Ascomycota</taxon>
        <taxon>Pezizomycotina</taxon>
        <taxon>Dothideomycetes</taxon>
        <taxon>Pleosporomycetidae</taxon>
        <taxon>Aulographales</taxon>
        <taxon>Rhizodiscinaceae</taxon>
        <taxon>Rhizodiscina</taxon>
    </lineage>
</organism>
<feature type="compositionally biased region" description="Basic and acidic residues" evidence="1">
    <location>
        <begin position="32"/>
        <end position="45"/>
    </location>
</feature>
<dbReference type="PANTHER" id="PTHR48148">
    <property type="entry name" value="KERATINOCYTE PROLINE-RICH PROTEIN"/>
    <property type="match status" value="1"/>
</dbReference>
<feature type="region of interest" description="Disordered" evidence="1">
    <location>
        <begin position="359"/>
        <end position="465"/>
    </location>
</feature>
<reference evidence="3" key="1">
    <citation type="journal article" date="2020" name="Stud. Mycol.">
        <title>101 Dothideomycetes genomes: a test case for predicting lifestyles and emergence of pathogens.</title>
        <authorList>
            <person name="Haridas S."/>
            <person name="Albert R."/>
            <person name="Binder M."/>
            <person name="Bloem J."/>
            <person name="Labutti K."/>
            <person name="Salamov A."/>
            <person name="Andreopoulos B."/>
            <person name="Baker S."/>
            <person name="Barry K."/>
            <person name="Bills G."/>
            <person name="Bluhm B."/>
            <person name="Cannon C."/>
            <person name="Castanera R."/>
            <person name="Culley D."/>
            <person name="Daum C."/>
            <person name="Ezra D."/>
            <person name="Gonzalez J."/>
            <person name="Henrissat B."/>
            <person name="Kuo A."/>
            <person name="Liang C."/>
            <person name="Lipzen A."/>
            <person name="Lutzoni F."/>
            <person name="Magnuson J."/>
            <person name="Mondo S."/>
            <person name="Nolan M."/>
            <person name="Ohm R."/>
            <person name="Pangilinan J."/>
            <person name="Park H.-J."/>
            <person name="Ramirez L."/>
            <person name="Alfaro M."/>
            <person name="Sun H."/>
            <person name="Tritt A."/>
            <person name="Yoshinaga Y."/>
            <person name="Zwiers L.-H."/>
            <person name="Turgeon B."/>
            <person name="Goodwin S."/>
            <person name="Spatafora J."/>
            <person name="Crous P."/>
            <person name="Grigoriev I."/>
        </authorList>
    </citation>
    <scope>NUCLEOTIDE SEQUENCE</scope>
    <source>
        <strain evidence="3">CBS 133067</strain>
    </source>
</reference>
<dbReference type="OrthoDB" id="5410752at2759"/>
<dbReference type="EMBL" id="ML978121">
    <property type="protein sequence ID" value="KAF2104173.1"/>
    <property type="molecule type" value="Genomic_DNA"/>
</dbReference>
<evidence type="ECO:0000313" key="3">
    <source>
        <dbReference type="EMBL" id="KAF2104173.1"/>
    </source>
</evidence>
<evidence type="ECO:0000313" key="4">
    <source>
        <dbReference type="Proteomes" id="UP000799772"/>
    </source>
</evidence>
<feature type="compositionally biased region" description="Gly residues" evidence="1">
    <location>
        <begin position="1"/>
        <end position="10"/>
    </location>
</feature>
<sequence length="696" mass="81354">MSSGGTGGWGNSAYYEERDEQSVYAPSRRSSSRRDYQEVDVETVRSTRPARSVPDFLREDYGRTSAGPLVRVEEDEYVERPRRRPGREEKEEIIIRDEKKFVPPPRPRSVVDEDVRSVRSGRTTRTERTERPRPRPRSEERSRDDIEIKITRDERGPERGPEREPERQPERPRVRNQDPRDVVGDEVIIRRSETDRPRSVVDREDIVFRRGEVERRPRPPPAREVEKEEVIIRRGRSSSSSSRSPSPPPRRHRESSVSERVIFRPRERSLPPPKDQLVAREREEFIVRRRRPSPPSPSPSPPPAPRDQVKEEIIIRRTERSPTPPPPAPPIPEPEPEVFEPPVIRRPIIREEIHREIITHHRNFDHGVEIIRREPTPPPPPPPEPEQRDEKLEVSIRRRDGGGETDEEVIFERDSSRHRKPRRKAKSRAPSPKREEFEETQVSIRRGRSVSPARSSRTALTAPADDYDLAGEAEFYNRKALDRAAIGEAYNGATRDWGLVDIPPGTSKVRMDGIGGGAQEVTWQRYNGARRSRFIADGQDFVAYPDFDDRPRQQSLPPPPPPAPEPEPAPPAREEKSTSLEISIKERDRGGSSSTEIVKREKKPKEMWTEITKDLVIKEAIDQMGYGYEETEYYFYVMDYLRYEDVLQLVEMSDHIRRERRRRVKEIEYEREVIERVPRPPIEYERDVIYERRRAR</sequence>
<evidence type="ECO:0000256" key="1">
    <source>
        <dbReference type="SAM" id="MobiDB-lite"/>
    </source>
</evidence>
<feature type="compositionally biased region" description="Basic and acidic residues" evidence="1">
    <location>
        <begin position="359"/>
        <end position="375"/>
    </location>
</feature>
<gene>
    <name evidence="3" type="ORF">NA57DRAFT_70389</name>
</gene>
<proteinExistence type="predicted"/>
<evidence type="ECO:0000259" key="2">
    <source>
        <dbReference type="Pfam" id="PF26118"/>
    </source>
</evidence>
<feature type="compositionally biased region" description="Pro residues" evidence="1">
    <location>
        <begin position="556"/>
        <end position="571"/>
    </location>
</feature>
<feature type="compositionally biased region" description="Basic and acidic residues" evidence="1">
    <location>
        <begin position="307"/>
        <end position="320"/>
    </location>
</feature>
<dbReference type="AlphaFoldDB" id="A0A9P4MAM5"/>
<dbReference type="PANTHER" id="PTHR48148:SF2">
    <property type="entry name" value="PA14 DOMAIN-CONTAINING PROTEIN"/>
    <property type="match status" value="1"/>
</dbReference>
<name>A0A9P4MAM5_9PEZI</name>
<feature type="compositionally biased region" description="Basic residues" evidence="1">
    <location>
        <begin position="416"/>
        <end position="427"/>
    </location>
</feature>